<dbReference type="GO" id="GO:0000977">
    <property type="term" value="F:RNA polymerase II transcription regulatory region sequence-specific DNA binding"/>
    <property type="evidence" value="ECO:0007669"/>
    <property type="project" value="TreeGrafter"/>
</dbReference>
<feature type="domain" description="C2H2-type" evidence="7">
    <location>
        <begin position="355"/>
        <end position="385"/>
    </location>
</feature>
<feature type="region of interest" description="Disordered" evidence="6">
    <location>
        <begin position="136"/>
        <end position="186"/>
    </location>
</feature>
<dbReference type="Pfam" id="PF12874">
    <property type="entry name" value="zf-met"/>
    <property type="match status" value="1"/>
</dbReference>
<dbReference type="SMART" id="SM00355">
    <property type="entry name" value="ZnF_C2H2"/>
    <property type="match status" value="6"/>
</dbReference>
<dbReference type="PROSITE" id="PS50157">
    <property type="entry name" value="ZINC_FINGER_C2H2_2"/>
    <property type="match status" value="5"/>
</dbReference>
<evidence type="ECO:0000256" key="4">
    <source>
        <dbReference type="ARBA" id="ARBA00022833"/>
    </source>
</evidence>
<dbReference type="Gene3D" id="3.30.160.60">
    <property type="entry name" value="Classic Zinc Finger"/>
    <property type="match status" value="3"/>
</dbReference>
<dbReference type="Pfam" id="PF00096">
    <property type="entry name" value="zf-C2H2"/>
    <property type="match status" value="2"/>
</dbReference>
<feature type="domain" description="C2H2-type" evidence="7">
    <location>
        <begin position="289"/>
        <end position="316"/>
    </location>
</feature>
<dbReference type="GO" id="GO:0000981">
    <property type="term" value="F:DNA-binding transcription factor activity, RNA polymerase II-specific"/>
    <property type="evidence" value="ECO:0007669"/>
    <property type="project" value="TreeGrafter"/>
</dbReference>
<dbReference type="InterPro" id="IPR036236">
    <property type="entry name" value="Znf_C2H2_sf"/>
</dbReference>
<dbReference type="PANTHER" id="PTHR24409">
    <property type="entry name" value="ZINC FINGER PROTEIN 142"/>
    <property type="match status" value="1"/>
</dbReference>
<evidence type="ECO:0000256" key="2">
    <source>
        <dbReference type="ARBA" id="ARBA00022737"/>
    </source>
</evidence>
<evidence type="ECO:0000313" key="8">
    <source>
        <dbReference type="EMBL" id="OXA39822.1"/>
    </source>
</evidence>
<comment type="caution">
    <text evidence="8">The sequence shown here is derived from an EMBL/GenBank/DDBJ whole genome shotgun (WGS) entry which is preliminary data.</text>
</comment>
<dbReference type="PANTHER" id="PTHR24409:SF295">
    <property type="entry name" value="AZ2-RELATED"/>
    <property type="match status" value="1"/>
</dbReference>
<feature type="region of interest" description="Disordered" evidence="6">
    <location>
        <begin position="200"/>
        <end position="240"/>
    </location>
</feature>
<evidence type="ECO:0000256" key="5">
    <source>
        <dbReference type="PROSITE-ProRule" id="PRU00042"/>
    </source>
</evidence>
<feature type="compositionally biased region" description="Basic residues" evidence="6">
    <location>
        <begin position="157"/>
        <end position="169"/>
    </location>
</feature>
<dbReference type="PROSITE" id="PS00028">
    <property type="entry name" value="ZINC_FINGER_C2H2_1"/>
    <property type="match status" value="6"/>
</dbReference>
<dbReference type="AlphaFoldDB" id="A0A226D2L2"/>
<evidence type="ECO:0000259" key="7">
    <source>
        <dbReference type="PROSITE" id="PS50157"/>
    </source>
</evidence>
<dbReference type="OMA" id="SECHICH"/>
<dbReference type="Proteomes" id="UP000198287">
    <property type="component" value="Unassembled WGS sequence"/>
</dbReference>
<organism evidence="8 9">
    <name type="scientific">Folsomia candida</name>
    <name type="common">Springtail</name>
    <dbReference type="NCBI Taxonomy" id="158441"/>
    <lineage>
        <taxon>Eukaryota</taxon>
        <taxon>Metazoa</taxon>
        <taxon>Ecdysozoa</taxon>
        <taxon>Arthropoda</taxon>
        <taxon>Hexapoda</taxon>
        <taxon>Collembola</taxon>
        <taxon>Entomobryomorpha</taxon>
        <taxon>Isotomoidea</taxon>
        <taxon>Isotomidae</taxon>
        <taxon>Proisotominae</taxon>
        <taxon>Folsomia</taxon>
    </lineage>
</organism>
<dbReference type="GO" id="GO:0008270">
    <property type="term" value="F:zinc ion binding"/>
    <property type="evidence" value="ECO:0007669"/>
    <property type="project" value="UniProtKB-KW"/>
</dbReference>
<name>A0A226D2L2_FOLCA</name>
<keyword evidence="9" id="KW-1185">Reference proteome</keyword>
<evidence type="ECO:0000256" key="6">
    <source>
        <dbReference type="SAM" id="MobiDB-lite"/>
    </source>
</evidence>
<sequence length="481" mass="54580">MSAMATTVLSQISALNHDIDVTSKILETVKSDLENDSVDMDNNENKIKLEAALESLLNAAFPTTCQLLEEIGERIQFFWNSRNHPEDEVTVKLETDVDDLTFVEEGLIIIPENLYDRDNGEGEFADPLADIECKEEPNDDDAAFSDNLETTEMKTVATRKRSPGRKSPTKLHTSDDSEDDNDGIGGTILMDEQAEASLRKREYNHKRKPATNVQEDEDKKFNNFKPDDDKPTCKNRSKTDARLPVAPSNFVRIQGKVIYCPFRGTQVKSQNSLPTYLAPKPTNPPEPSSECHICHKTFTSIQKFKDHMYNHKRPKKTSQPTDKYACHICDEIFSTKPSRRHHIMATHSATQGKRIACTLAGCDATFSGKNYLRTHFKAFHSNERYVCELCGKSFPWQRSYARHKEMAHNYDGGKLSCSLCSKLLKNEACLKSHLASIHNQVSEHACHLCDKKFKKKVHLQHHLNTHDGKQDGLNRSNEDIE</sequence>
<keyword evidence="4" id="KW-0862">Zinc</keyword>
<gene>
    <name evidence="8" type="ORF">Fcan01_25504</name>
</gene>
<accession>A0A226D2L2</accession>
<dbReference type="OrthoDB" id="10015593at2759"/>
<evidence type="ECO:0000256" key="3">
    <source>
        <dbReference type="ARBA" id="ARBA00022771"/>
    </source>
</evidence>
<reference evidence="8 9" key="1">
    <citation type="submission" date="2015-12" db="EMBL/GenBank/DDBJ databases">
        <title>The genome of Folsomia candida.</title>
        <authorList>
            <person name="Faddeeva A."/>
            <person name="Derks M.F."/>
            <person name="Anvar Y."/>
            <person name="Smit S."/>
            <person name="Van Straalen N."/>
            <person name="Roelofs D."/>
        </authorList>
    </citation>
    <scope>NUCLEOTIDE SEQUENCE [LARGE SCALE GENOMIC DNA]</scope>
    <source>
        <strain evidence="8 9">VU population</strain>
        <tissue evidence="8">Whole body</tissue>
    </source>
</reference>
<protein>
    <submittedName>
        <fullName evidence="8">Zinc finger protein PLAG1</fullName>
    </submittedName>
</protein>
<feature type="domain" description="C2H2-type" evidence="7">
    <location>
        <begin position="324"/>
        <end position="352"/>
    </location>
</feature>
<evidence type="ECO:0000313" key="9">
    <source>
        <dbReference type="Proteomes" id="UP000198287"/>
    </source>
</evidence>
<feature type="domain" description="C2H2-type" evidence="7">
    <location>
        <begin position="444"/>
        <end position="471"/>
    </location>
</feature>
<dbReference type="EMBL" id="LNIX01000037">
    <property type="protein sequence ID" value="OXA39822.1"/>
    <property type="molecule type" value="Genomic_DNA"/>
</dbReference>
<proteinExistence type="predicted"/>
<evidence type="ECO:0000256" key="1">
    <source>
        <dbReference type="ARBA" id="ARBA00022723"/>
    </source>
</evidence>
<dbReference type="SUPFAM" id="SSF57667">
    <property type="entry name" value="beta-beta-alpha zinc fingers"/>
    <property type="match status" value="2"/>
</dbReference>
<feature type="compositionally biased region" description="Basic and acidic residues" evidence="6">
    <location>
        <begin position="217"/>
        <end position="240"/>
    </location>
</feature>
<dbReference type="InterPro" id="IPR013087">
    <property type="entry name" value="Znf_C2H2_type"/>
</dbReference>
<keyword evidence="3 5" id="KW-0863">Zinc-finger</keyword>
<keyword evidence="1" id="KW-0479">Metal-binding</keyword>
<keyword evidence="2" id="KW-0677">Repeat</keyword>
<feature type="domain" description="C2H2-type" evidence="7">
    <location>
        <begin position="385"/>
        <end position="413"/>
    </location>
</feature>
<dbReference type="GO" id="GO:0005634">
    <property type="term" value="C:nucleus"/>
    <property type="evidence" value="ECO:0007669"/>
    <property type="project" value="TreeGrafter"/>
</dbReference>